<dbReference type="Proteomes" id="UP000467841">
    <property type="component" value="Unassembled WGS sequence"/>
</dbReference>
<gene>
    <name evidence="2" type="ORF">MERR_LOCUS25440</name>
</gene>
<dbReference type="PANTHER" id="PTHR37721">
    <property type="entry name" value="OS05G0464200 PROTEIN"/>
    <property type="match status" value="1"/>
</dbReference>
<evidence type="ECO:0000313" key="2">
    <source>
        <dbReference type="EMBL" id="CAA7038205.1"/>
    </source>
</evidence>
<proteinExistence type="predicted"/>
<dbReference type="EMBL" id="CACVBM020001189">
    <property type="protein sequence ID" value="CAA7038205.1"/>
    <property type="molecule type" value="Genomic_DNA"/>
</dbReference>
<accession>A0A6D2JER5</accession>
<reference evidence="2" key="1">
    <citation type="submission" date="2020-01" db="EMBL/GenBank/DDBJ databases">
        <authorList>
            <person name="Mishra B."/>
        </authorList>
    </citation>
    <scope>NUCLEOTIDE SEQUENCE [LARGE SCALE GENOMIC DNA]</scope>
</reference>
<dbReference type="AlphaFoldDB" id="A0A6D2JER5"/>
<organism evidence="2 3">
    <name type="scientific">Microthlaspi erraticum</name>
    <dbReference type="NCBI Taxonomy" id="1685480"/>
    <lineage>
        <taxon>Eukaryota</taxon>
        <taxon>Viridiplantae</taxon>
        <taxon>Streptophyta</taxon>
        <taxon>Embryophyta</taxon>
        <taxon>Tracheophyta</taxon>
        <taxon>Spermatophyta</taxon>
        <taxon>Magnoliopsida</taxon>
        <taxon>eudicotyledons</taxon>
        <taxon>Gunneridae</taxon>
        <taxon>Pentapetalae</taxon>
        <taxon>rosids</taxon>
        <taxon>malvids</taxon>
        <taxon>Brassicales</taxon>
        <taxon>Brassicaceae</taxon>
        <taxon>Coluteocarpeae</taxon>
        <taxon>Microthlaspi</taxon>
    </lineage>
</organism>
<evidence type="ECO:0000256" key="1">
    <source>
        <dbReference type="SAM" id="MobiDB-lite"/>
    </source>
</evidence>
<feature type="region of interest" description="Disordered" evidence="1">
    <location>
        <begin position="44"/>
        <end position="82"/>
    </location>
</feature>
<keyword evidence="3" id="KW-1185">Reference proteome</keyword>
<sequence length="140" mass="16017">MEVLSDNNSRKTEQSLPPRRGQVKISIARQLFRFTVSIVSSSWKKREPPAPSFHRKRRRSPIHHFATMEFPSHNSSGTVPPKRGRIKIMIARDLVRSASSIVSPPPRRSRIKILIARDLIRSATSPWTQNYHDVDSKRGG</sequence>
<protein>
    <submittedName>
        <fullName evidence="2">Uncharacterized protein</fullName>
    </submittedName>
</protein>
<feature type="region of interest" description="Disordered" evidence="1">
    <location>
        <begin position="1"/>
        <end position="21"/>
    </location>
</feature>
<dbReference type="OrthoDB" id="1033413at2759"/>
<dbReference type="PANTHER" id="PTHR37721:SF1">
    <property type="entry name" value="OS05G0464200 PROTEIN"/>
    <property type="match status" value="1"/>
</dbReference>
<evidence type="ECO:0000313" key="3">
    <source>
        <dbReference type="Proteomes" id="UP000467841"/>
    </source>
</evidence>
<feature type="compositionally biased region" description="Basic residues" evidence="1">
    <location>
        <begin position="53"/>
        <end position="62"/>
    </location>
</feature>
<comment type="caution">
    <text evidence="2">The sequence shown here is derived from an EMBL/GenBank/DDBJ whole genome shotgun (WGS) entry which is preliminary data.</text>
</comment>
<name>A0A6D2JER5_9BRAS</name>